<organism evidence="1 2">
    <name type="scientific">Parasponia andersonii</name>
    <name type="common">Sponia andersonii</name>
    <dbReference type="NCBI Taxonomy" id="3476"/>
    <lineage>
        <taxon>Eukaryota</taxon>
        <taxon>Viridiplantae</taxon>
        <taxon>Streptophyta</taxon>
        <taxon>Embryophyta</taxon>
        <taxon>Tracheophyta</taxon>
        <taxon>Spermatophyta</taxon>
        <taxon>Magnoliopsida</taxon>
        <taxon>eudicotyledons</taxon>
        <taxon>Gunneridae</taxon>
        <taxon>Pentapetalae</taxon>
        <taxon>rosids</taxon>
        <taxon>fabids</taxon>
        <taxon>Rosales</taxon>
        <taxon>Cannabaceae</taxon>
        <taxon>Parasponia</taxon>
    </lineage>
</organism>
<reference evidence="2" key="1">
    <citation type="submission" date="2016-06" db="EMBL/GenBank/DDBJ databases">
        <title>Parallel loss of symbiosis genes in relatives of nitrogen-fixing non-legume Parasponia.</title>
        <authorList>
            <person name="Van Velzen R."/>
            <person name="Holmer R."/>
            <person name="Bu F."/>
            <person name="Rutten L."/>
            <person name="Van Zeijl A."/>
            <person name="Liu W."/>
            <person name="Santuari L."/>
            <person name="Cao Q."/>
            <person name="Sharma T."/>
            <person name="Shen D."/>
            <person name="Roswanjaya Y."/>
            <person name="Wardhani T."/>
            <person name="Kalhor M.S."/>
            <person name="Jansen J."/>
            <person name="Van den Hoogen J."/>
            <person name="Gungor B."/>
            <person name="Hartog M."/>
            <person name="Hontelez J."/>
            <person name="Verver J."/>
            <person name="Yang W.-C."/>
            <person name="Schijlen E."/>
            <person name="Repin R."/>
            <person name="Schilthuizen M."/>
            <person name="Schranz E."/>
            <person name="Heidstra R."/>
            <person name="Miyata K."/>
            <person name="Fedorova E."/>
            <person name="Kohlen W."/>
            <person name="Bisseling T."/>
            <person name="Smit S."/>
            <person name="Geurts R."/>
        </authorList>
    </citation>
    <scope>NUCLEOTIDE SEQUENCE [LARGE SCALE GENOMIC DNA]</scope>
    <source>
        <strain evidence="2">cv. WU1-14</strain>
    </source>
</reference>
<keyword evidence="2" id="KW-1185">Reference proteome</keyword>
<gene>
    <name evidence="1" type="ORF">PanWU01x14_025300</name>
</gene>
<dbReference type="EMBL" id="JXTB01000012">
    <property type="protein sequence ID" value="PON77774.1"/>
    <property type="molecule type" value="Genomic_DNA"/>
</dbReference>
<name>A0A2P5DWV2_PARAD</name>
<dbReference type="Proteomes" id="UP000237105">
    <property type="component" value="Unassembled WGS sequence"/>
</dbReference>
<protein>
    <submittedName>
        <fullName evidence="1">Uncharacterized protein</fullName>
    </submittedName>
</protein>
<comment type="caution">
    <text evidence="1">The sequence shown here is derived from an EMBL/GenBank/DDBJ whole genome shotgun (WGS) entry which is preliminary data.</text>
</comment>
<sequence>MCNERFKLLQCYLLHGVRVKVIEGNVAQMLKSLSGEYAPPNKDVEYLLIRDNMGLLRDVDLSYTSVIPRSINFVGHNLMRWSSTTGSSSLIDRYV</sequence>
<proteinExistence type="predicted"/>
<dbReference type="AlphaFoldDB" id="A0A2P5DWV2"/>
<evidence type="ECO:0000313" key="2">
    <source>
        <dbReference type="Proteomes" id="UP000237105"/>
    </source>
</evidence>
<accession>A0A2P5DWV2</accession>
<evidence type="ECO:0000313" key="1">
    <source>
        <dbReference type="EMBL" id="PON77774.1"/>
    </source>
</evidence>